<dbReference type="PATRIC" id="fig|1246626.3.peg.2467"/>
<dbReference type="Pfam" id="PF13538">
    <property type="entry name" value="UvrD_C_2"/>
    <property type="match status" value="1"/>
</dbReference>
<dbReference type="HOGENOM" id="CLU_010312_4_1_9"/>
<dbReference type="GO" id="GO:0005524">
    <property type="term" value="F:ATP binding"/>
    <property type="evidence" value="ECO:0007669"/>
    <property type="project" value="UniProtKB-UniRule"/>
</dbReference>
<dbReference type="Pfam" id="PF00580">
    <property type="entry name" value="UvrD-helicase"/>
    <property type="match status" value="1"/>
</dbReference>
<dbReference type="PROSITE" id="PS51198">
    <property type="entry name" value="UVRD_HELICASE_ATP_BIND"/>
    <property type="match status" value="1"/>
</dbReference>
<dbReference type="Proteomes" id="UP000027142">
    <property type="component" value="Chromosome"/>
</dbReference>
<proteinExistence type="predicted"/>
<gene>
    <name evidence="7" type="ORF">BleG1_2469</name>
</gene>
<keyword evidence="8" id="KW-1185">Reference proteome</keyword>
<dbReference type="InterPro" id="IPR014016">
    <property type="entry name" value="UvrD-like_ATP-bd"/>
</dbReference>
<evidence type="ECO:0000313" key="8">
    <source>
        <dbReference type="Proteomes" id="UP000027142"/>
    </source>
</evidence>
<keyword evidence="4 5" id="KW-0067">ATP-binding</keyword>
<dbReference type="EMBL" id="CP003923">
    <property type="protein sequence ID" value="AIC95045.1"/>
    <property type="molecule type" value="Genomic_DNA"/>
</dbReference>
<dbReference type="InterPro" id="IPR027785">
    <property type="entry name" value="UvrD-like_helicase_C"/>
</dbReference>
<dbReference type="RefSeq" id="WP_051667561.1">
    <property type="nucleotide sequence ID" value="NZ_CP003923.1"/>
</dbReference>
<feature type="domain" description="UvrD-like helicase ATP-binding" evidence="6">
    <location>
        <begin position="205"/>
        <end position="601"/>
    </location>
</feature>
<dbReference type="STRING" id="1246626.BleG1_2469"/>
<evidence type="ECO:0000256" key="1">
    <source>
        <dbReference type="ARBA" id="ARBA00022741"/>
    </source>
</evidence>
<keyword evidence="2 5" id="KW-0378">Hydrolase</keyword>
<accession>A0A060LZ47</accession>
<name>A0A060LZ47_9BACI</name>
<dbReference type="AlphaFoldDB" id="A0A060LZ47"/>
<dbReference type="NCBIfam" id="NF041464">
    <property type="entry name" value="HelD_BACSU"/>
    <property type="match status" value="1"/>
</dbReference>
<dbReference type="GO" id="GO:0000725">
    <property type="term" value="P:recombinational repair"/>
    <property type="evidence" value="ECO:0007669"/>
    <property type="project" value="TreeGrafter"/>
</dbReference>
<evidence type="ECO:0000256" key="3">
    <source>
        <dbReference type="ARBA" id="ARBA00022806"/>
    </source>
</evidence>
<dbReference type="InterPro" id="IPR048228">
    <property type="entry name" value="HelD_bacillota"/>
</dbReference>
<sequence length="767" mass="88988">MHYEYERAAFIHAFIRTKQTLLKQQLEGVYEDEKEIKETFWDNVTMNFSNTEDAEETISSIRQQAELLHERERSSDVMKKQMKTLRRLANAPYFGRIDLKEEGQKQEEPIYIGLASLMDEAEEEFLIYDWRAPISSVYYDAEIGPISYNAPAGEIEAELVGKRQYVFRRGQLKAMFDTSLAIGDERLKEALSDQASTSMKTIVSTIQKEQNKAIRNERNRFLIVQGVAGSGKTSVAMQRAAYLLFRHREQLDAQQLILFSPNELFSNYVSTVLPELGEENMTQQTLKGYLYKRLGKKFDVENHFEQLEYMLSNEQTERYRTRKRSIELKSSPLFKHCLDDYLAELEIDGVLFKDLRFKGSTIVKKTDIQTYFYCLDHSITLQNRLKLTAEWLLKELAKQEGKERSSDWVEQERELADNETLMQTYHQVEGKQLNSDTFDLEEQQEKLLAKRITKAAFKPLQRLVRSFSFLDIDGMYQQFLLSSRHGKVEGFSQVALFTVHELSKGRMPYEDATPYLYLLDQLKGLQVDRSIKHVFIDEAQDYSSFQLMYLQMLYPRARFTIVGDYSQSLNHQTGTAAELLAGVGLPKESTYIEFKKSYRSTKPIMSFSRELLPEPKKVEPFDRDGKQPTIIEAANQVTVIKPMVEFIEAYQDEGYQTIAILTKTAEEAKKAHATLSEWLTIQLVTEDHHEYDTGIVVLPIYLAKGIEFDSVLVFNASDQRFHTEQERFHLYTACTRAMHELALFTVGAPSRFLQKIHESAYTKQTLS</sequence>
<dbReference type="GO" id="GO:0043138">
    <property type="term" value="F:3'-5' DNA helicase activity"/>
    <property type="evidence" value="ECO:0007669"/>
    <property type="project" value="TreeGrafter"/>
</dbReference>
<evidence type="ECO:0000256" key="5">
    <source>
        <dbReference type="PROSITE-ProRule" id="PRU00560"/>
    </source>
</evidence>
<evidence type="ECO:0000256" key="2">
    <source>
        <dbReference type="ARBA" id="ARBA00022801"/>
    </source>
</evidence>
<dbReference type="GO" id="GO:0003677">
    <property type="term" value="F:DNA binding"/>
    <property type="evidence" value="ECO:0007669"/>
    <property type="project" value="InterPro"/>
</dbReference>
<dbReference type="KEGG" id="ble:BleG1_2469"/>
<dbReference type="PANTHER" id="PTHR11070">
    <property type="entry name" value="UVRD / RECB / PCRA DNA HELICASE FAMILY MEMBER"/>
    <property type="match status" value="1"/>
</dbReference>
<dbReference type="OrthoDB" id="9787585at2"/>
<dbReference type="PANTHER" id="PTHR11070:SF17">
    <property type="entry name" value="DNA HELICASE IV"/>
    <property type="match status" value="1"/>
</dbReference>
<dbReference type="InterPro" id="IPR027417">
    <property type="entry name" value="P-loop_NTPase"/>
</dbReference>
<evidence type="ECO:0000313" key="7">
    <source>
        <dbReference type="EMBL" id="AIC95045.1"/>
    </source>
</evidence>
<dbReference type="GO" id="GO:0005829">
    <property type="term" value="C:cytosol"/>
    <property type="evidence" value="ECO:0007669"/>
    <property type="project" value="TreeGrafter"/>
</dbReference>
<evidence type="ECO:0000256" key="4">
    <source>
        <dbReference type="ARBA" id="ARBA00022840"/>
    </source>
</evidence>
<evidence type="ECO:0000259" key="6">
    <source>
        <dbReference type="PROSITE" id="PS51198"/>
    </source>
</evidence>
<protein>
    <submittedName>
        <fullName evidence="7">Helicase IV</fullName>
    </submittedName>
</protein>
<keyword evidence="1 5" id="KW-0547">Nucleotide-binding</keyword>
<dbReference type="InterPro" id="IPR000212">
    <property type="entry name" value="DNA_helicase_UvrD/REP"/>
</dbReference>
<dbReference type="eggNOG" id="COG3973">
    <property type="taxonomic scope" value="Bacteria"/>
</dbReference>
<reference evidence="7 8" key="1">
    <citation type="journal article" date="2014" name="Gene">
        <title>A comparative genomic analysis of the alkalitolerant soil bacterium Bacillus lehensis G1.</title>
        <authorList>
            <person name="Noor Y.M."/>
            <person name="Samsulrizal N.H."/>
            <person name="Jema'on N.A."/>
            <person name="Low K.O."/>
            <person name="Ramli A.N."/>
            <person name="Alias N.I."/>
            <person name="Damis S.I."/>
            <person name="Fuzi S.F."/>
            <person name="Isa M.N."/>
            <person name="Murad A.M."/>
            <person name="Raih M.F."/>
            <person name="Bakar F.D."/>
            <person name="Najimudin N."/>
            <person name="Mahadi N.M."/>
            <person name="Illias R.M."/>
        </authorList>
    </citation>
    <scope>NUCLEOTIDE SEQUENCE [LARGE SCALE GENOMIC DNA]</scope>
    <source>
        <strain evidence="7 8">G1</strain>
    </source>
</reference>
<organism evidence="7 8">
    <name type="scientific">Shouchella lehensis G1</name>
    <dbReference type="NCBI Taxonomy" id="1246626"/>
    <lineage>
        <taxon>Bacteria</taxon>
        <taxon>Bacillati</taxon>
        <taxon>Bacillota</taxon>
        <taxon>Bacilli</taxon>
        <taxon>Bacillales</taxon>
        <taxon>Bacillaceae</taxon>
        <taxon>Shouchella</taxon>
    </lineage>
</organism>
<keyword evidence="3 5" id="KW-0347">Helicase</keyword>
<feature type="binding site" evidence="5">
    <location>
        <begin position="226"/>
        <end position="233"/>
    </location>
    <ligand>
        <name>ATP</name>
        <dbReference type="ChEBI" id="CHEBI:30616"/>
    </ligand>
</feature>
<dbReference type="Gene3D" id="3.40.50.300">
    <property type="entry name" value="P-loop containing nucleotide triphosphate hydrolases"/>
    <property type="match status" value="3"/>
</dbReference>
<dbReference type="SUPFAM" id="SSF52540">
    <property type="entry name" value="P-loop containing nucleoside triphosphate hydrolases"/>
    <property type="match status" value="1"/>
</dbReference>
<dbReference type="GO" id="GO:0016787">
    <property type="term" value="F:hydrolase activity"/>
    <property type="evidence" value="ECO:0007669"/>
    <property type="project" value="UniProtKB-UniRule"/>
</dbReference>